<accession>A0A9Q1EWL6</accession>
<dbReference type="PANTHER" id="PTHR45749:SF21">
    <property type="entry name" value="DUF4371 DOMAIN-CONTAINING PROTEIN"/>
    <property type="match status" value="1"/>
</dbReference>
<organism evidence="2 3">
    <name type="scientific">Synaphobranchus kaupii</name>
    <name type="common">Kaup's arrowtooth eel</name>
    <dbReference type="NCBI Taxonomy" id="118154"/>
    <lineage>
        <taxon>Eukaryota</taxon>
        <taxon>Metazoa</taxon>
        <taxon>Chordata</taxon>
        <taxon>Craniata</taxon>
        <taxon>Vertebrata</taxon>
        <taxon>Euteleostomi</taxon>
        <taxon>Actinopterygii</taxon>
        <taxon>Neopterygii</taxon>
        <taxon>Teleostei</taxon>
        <taxon>Anguilliformes</taxon>
        <taxon>Synaphobranchidae</taxon>
        <taxon>Synaphobranchus</taxon>
    </lineage>
</organism>
<dbReference type="AlphaFoldDB" id="A0A9Q1EWL6"/>
<evidence type="ECO:0000259" key="1">
    <source>
        <dbReference type="Pfam" id="PF14291"/>
    </source>
</evidence>
<evidence type="ECO:0000313" key="3">
    <source>
        <dbReference type="Proteomes" id="UP001152622"/>
    </source>
</evidence>
<name>A0A9Q1EWL6_SYNKA</name>
<gene>
    <name evidence="2" type="ORF">SKAU_G00278270</name>
</gene>
<dbReference type="InterPro" id="IPR012337">
    <property type="entry name" value="RNaseH-like_sf"/>
</dbReference>
<keyword evidence="3" id="KW-1185">Reference proteome</keyword>
<dbReference type="InterPro" id="IPR025398">
    <property type="entry name" value="DUF4371"/>
</dbReference>
<proteinExistence type="predicted"/>
<dbReference type="SUPFAM" id="SSF53098">
    <property type="entry name" value="Ribonuclease H-like"/>
    <property type="match status" value="1"/>
</dbReference>
<reference evidence="2" key="1">
    <citation type="journal article" date="2023" name="Science">
        <title>Genome structures resolve the early diversification of teleost fishes.</title>
        <authorList>
            <person name="Parey E."/>
            <person name="Louis A."/>
            <person name="Montfort J."/>
            <person name="Bouchez O."/>
            <person name="Roques C."/>
            <person name="Iampietro C."/>
            <person name="Lluch J."/>
            <person name="Castinel A."/>
            <person name="Donnadieu C."/>
            <person name="Desvignes T."/>
            <person name="Floi Bucao C."/>
            <person name="Jouanno E."/>
            <person name="Wen M."/>
            <person name="Mejri S."/>
            <person name="Dirks R."/>
            <person name="Jansen H."/>
            <person name="Henkel C."/>
            <person name="Chen W.J."/>
            <person name="Zahm M."/>
            <person name="Cabau C."/>
            <person name="Klopp C."/>
            <person name="Thompson A.W."/>
            <person name="Robinson-Rechavi M."/>
            <person name="Braasch I."/>
            <person name="Lecointre G."/>
            <person name="Bobe J."/>
            <person name="Postlethwait J.H."/>
            <person name="Berthelot C."/>
            <person name="Roest Crollius H."/>
            <person name="Guiguen Y."/>
        </authorList>
    </citation>
    <scope>NUCLEOTIDE SEQUENCE</scope>
    <source>
        <strain evidence="2">WJC10195</strain>
    </source>
</reference>
<dbReference type="PANTHER" id="PTHR45749">
    <property type="match status" value="1"/>
</dbReference>
<dbReference type="Pfam" id="PF14291">
    <property type="entry name" value="DUF4371"/>
    <property type="match status" value="1"/>
</dbReference>
<dbReference type="Proteomes" id="UP001152622">
    <property type="component" value="Chromosome 11"/>
</dbReference>
<dbReference type="OrthoDB" id="10063194at2759"/>
<sequence length="402" mass="45347">MQDDDACAWWCGQCHSKDNSTKVSSHLRSNSVLLILLLVSETESPFVKEAGFSNWRKALEKIREHKKSRIHVNANQRLAALRSTPINALLSDATAKNQQTAREVLEILFSSVRFLGRQGLPLRGNENRDGVLWQLMVERVRSDRDHCDWLNKRDNWMSPNIQNEILELFVHEIQRQVAKKASQSPFLELSADGTTDITGKEQFSCNIQFADANLQVHNVFLSFYNASDTTAETLFLCVKDVLIRLNLSMERLQGYCFDGASNMSGRFMGVQARLKEVCPDSVYVHCTNHSLDLVLQEVAREVRLVTDTLNFVQEVTATINESAKRKALYQSLFGCGEVVSNLLALCPTRWCVKVAALSRLLTCYGEMLQTFRTVESDKTIKGETRAKVSGLLTKATSKSLAY</sequence>
<evidence type="ECO:0000313" key="2">
    <source>
        <dbReference type="EMBL" id="KAJ8346426.1"/>
    </source>
</evidence>
<feature type="domain" description="DUF4371" evidence="1">
    <location>
        <begin position="50"/>
        <end position="269"/>
    </location>
</feature>
<protein>
    <recommendedName>
        <fullName evidence="1">DUF4371 domain-containing protein</fullName>
    </recommendedName>
</protein>
<dbReference type="EMBL" id="JAINUF010000011">
    <property type="protein sequence ID" value="KAJ8346426.1"/>
    <property type="molecule type" value="Genomic_DNA"/>
</dbReference>
<comment type="caution">
    <text evidence="2">The sequence shown here is derived from an EMBL/GenBank/DDBJ whole genome shotgun (WGS) entry which is preliminary data.</text>
</comment>